<evidence type="ECO:0000256" key="1">
    <source>
        <dbReference type="SAM" id="Coils"/>
    </source>
</evidence>
<organism evidence="2 3">
    <name type="scientific">Eubacterium maltosivorans</name>
    <dbReference type="NCBI Taxonomy" id="2041044"/>
    <lineage>
        <taxon>Bacteria</taxon>
        <taxon>Bacillati</taxon>
        <taxon>Bacillota</taxon>
        <taxon>Clostridia</taxon>
        <taxon>Eubacteriales</taxon>
        <taxon>Eubacteriaceae</taxon>
        <taxon>Eubacterium</taxon>
    </lineage>
</organism>
<dbReference type="RefSeq" id="WP_096920475.1">
    <property type="nucleotide sequence ID" value="NZ_CP029487.1"/>
</dbReference>
<dbReference type="EMBL" id="CP029487">
    <property type="protein sequence ID" value="QCT71935.1"/>
    <property type="molecule type" value="Genomic_DNA"/>
</dbReference>
<keyword evidence="3" id="KW-1185">Reference proteome</keyword>
<dbReference type="Gene3D" id="1.20.120.20">
    <property type="entry name" value="Apolipoprotein"/>
    <property type="match status" value="1"/>
</dbReference>
<proteinExistence type="predicted"/>
<feature type="coiled-coil region" evidence="1">
    <location>
        <begin position="5"/>
        <end position="43"/>
    </location>
</feature>
<accession>A0A2A5TA61</accession>
<protein>
    <submittedName>
        <fullName evidence="2">Uncharacterized protein</fullName>
    </submittedName>
</protein>
<evidence type="ECO:0000313" key="3">
    <source>
        <dbReference type="Proteomes" id="UP000218387"/>
    </source>
</evidence>
<feature type="coiled-coil region" evidence="1">
    <location>
        <begin position="87"/>
        <end position="303"/>
    </location>
</feature>
<dbReference type="Proteomes" id="UP000218387">
    <property type="component" value="Chromosome"/>
</dbReference>
<dbReference type="PANTHER" id="PTHR23159:SF31">
    <property type="entry name" value="CENTROSOME-ASSOCIATED PROTEIN CEP250 ISOFORM X1"/>
    <property type="match status" value="1"/>
</dbReference>
<keyword evidence="1" id="KW-0175">Coiled coil</keyword>
<dbReference type="AlphaFoldDB" id="A0A2A5TA61"/>
<sequence length="1079" mass="116741">MSEVLEKLQVVIEGSTAQYKKALKEALSETEKTTKAINQATEAVKSPLKGITSDPSLGKLKQVQNVLKQIKASIGDKIKDFQVDSGIKTYTDEYKALQADVDRAEKALERLNQKQRDLKAEGADRQLSEKYQKLSAAAEKAEKTLAALQARQKVLEASGKGAKPTEGYASLAKQMEAAKSRLSGLEDTQSNWKSMGLPDSAVPKSFQAEMKEAEQAIRHLQARMEALQKEGGAFSTTKEMQNLSSRIQEAREKLSQYNTEMKRMQASGKDVGSNAWNNLQSEISRTEQRINSATRSMQRLKASGEGLQFAGLRNAASNIVAKIGGMKAAFDRVTPSIKRAGGAFAALIQRFITGIPGVRRLTSAMNGMGSSGHRLGGILGTLGMTAKFMLASFLIRGALEGAKQGMQNLAQYSSATNASLSMLMSSLTQLKNSLATAFAPILNVVAPILNVLIQKISQAVTAAGMLIARLTGQSTFIRAKKVQQDYAASLDKQTSSADKADAANRKLQRTLLGFDEINKLDDHSDAASSADTPGSSDIGGISPGDMFEEVSIPQQIQDFAQKIKDAWAAADFTEIGATVGNKLNAALASIPWNQIKETTARIAKSIATFLNGFIEATDWRLVGATLAEGFNTAFMFLGTFVENFHWASLGQAIADGINGIASTVDWAYVGQTLSNGAKGLLEMLITAVQRIDWWQLGESVRTFLMNIDWAGIVRGLFELLGSLLGGLAAFLFGLIGDAFSGIGPYFEEKIAECGGSVGLGFLRGITDAIGNILIWIWDNIAWPFLSGIMSAFGIHSPSTVMMEIGGNLIAGFFQGILDSIGSVLAWFADLPNKVREVLGNAKEWVFEKGKDVVEGLKNGYESVKESRFLSGLRNAKNEVFNAIGDIVNTCQEKGIDIVTAIKTGYENHKDEIRWAVSGVSDLITSGIGNLWDIGRSAIRSFADGFSSFHIPTPRIDWNWRDVKLGNLSIPIPDFHVGWYAKGGFPGMGEMFIARENGPELVGRMGNRNVVANNSQIVEGIKEGVKEAVVEAAMFFTGSGQNDLQPVIELTIIADTETLYRTVRRGEEKAGRRYSATVKI</sequence>
<evidence type="ECO:0000313" key="2">
    <source>
        <dbReference type="EMBL" id="QCT71935.1"/>
    </source>
</evidence>
<dbReference type="PANTHER" id="PTHR23159">
    <property type="entry name" value="CENTROSOMAL PROTEIN 2"/>
    <property type="match status" value="1"/>
</dbReference>
<reference evidence="2 3" key="1">
    <citation type="submission" date="2018-05" db="EMBL/GenBank/DDBJ databases">
        <title>Genome comparison of Eubacterium sp.</title>
        <authorList>
            <person name="Feng Y."/>
            <person name="Sanchez-Andrea I."/>
            <person name="Stams A.J.M."/>
            <person name="De Vos W.M."/>
        </authorList>
    </citation>
    <scope>NUCLEOTIDE SEQUENCE [LARGE SCALE GENOMIC DNA]</scope>
    <source>
        <strain evidence="2 3">YI</strain>
    </source>
</reference>
<gene>
    <name evidence="2" type="ORF">CPZ25_011540</name>
</gene>
<dbReference type="KEGG" id="emt:CPZ25_011540"/>
<dbReference type="Gene3D" id="1.10.287.1490">
    <property type="match status" value="1"/>
</dbReference>
<name>A0A2A5TA61_EUBML</name>